<evidence type="ECO:0000313" key="10">
    <source>
        <dbReference type="Proteomes" id="UP000665043"/>
    </source>
</evidence>
<dbReference type="RefSeq" id="WP_209367707.1">
    <property type="nucleotide sequence ID" value="NZ_CP046956.1"/>
</dbReference>
<dbReference type="PANTHER" id="PTHR33406:SF6">
    <property type="entry name" value="MEMBRANE PROTEIN YDGH-RELATED"/>
    <property type="match status" value="1"/>
</dbReference>
<feature type="domain" description="SSD" evidence="8">
    <location>
        <begin position="233"/>
        <end position="355"/>
    </location>
</feature>
<dbReference type="InterPro" id="IPR004869">
    <property type="entry name" value="MMPL_dom"/>
</dbReference>
<feature type="transmembrane region" description="Helical" evidence="7">
    <location>
        <begin position="20"/>
        <end position="39"/>
    </location>
</feature>
<dbReference type="PROSITE" id="PS50156">
    <property type="entry name" value="SSD"/>
    <property type="match status" value="2"/>
</dbReference>
<organism evidence="9 10">
    <name type="scientific">Sediminibacillus dalangtanensis</name>
    <dbReference type="NCBI Taxonomy" id="2729421"/>
    <lineage>
        <taxon>Bacteria</taxon>
        <taxon>Bacillati</taxon>
        <taxon>Bacillota</taxon>
        <taxon>Bacilli</taxon>
        <taxon>Bacillales</taxon>
        <taxon>Bacillaceae</taxon>
        <taxon>Sediminibacillus</taxon>
    </lineage>
</organism>
<keyword evidence="4 7" id="KW-0812">Transmembrane</keyword>
<dbReference type="Pfam" id="PF03176">
    <property type="entry name" value="MMPL"/>
    <property type="match status" value="2"/>
</dbReference>
<accession>A0ABX7VPE8</accession>
<dbReference type="PRINTS" id="PR00702">
    <property type="entry name" value="ACRIFLAVINRP"/>
</dbReference>
<feature type="transmembrane region" description="Helical" evidence="7">
    <location>
        <begin position="587"/>
        <end position="608"/>
    </location>
</feature>
<feature type="transmembrane region" description="Helical" evidence="7">
    <location>
        <begin position="691"/>
        <end position="712"/>
    </location>
</feature>
<feature type="transmembrane region" description="Helical" evidence="7">
    <location>
        <begin position="620"/>
        <end position="645"/>
    </location>
</feature>
<evidence type="ECO:0000256" key="2">
    <source>
        <dbReference type="ARBA" id="ARBA00010157"/>
    </source>
</evidence>
<keyword evidence="10" id="KW-1185">Reference proteome</keyword>
<name>A0ABX7VPE8_9BACI</name>
<evidence type="ECO:0000256" key="7">
    <source>
        <dbReference type="SAM" id="Phobius"/>
    </source>
</evidence>
<dbReference type="EMBL" id="CP046956">
    <property type="protein sequence ID" value="QTM98764.1"/>
    <property type="molecule type" value="Genomic_DNA"/>
</dbReference>
<dbReference type="PANTHER" id="PTHR33406">
    <property type="entry name" value="MEMBRANE PROTEIN MJ1562-RELATED"/>
    <property type="match status" value="1"/>
</dbReference>
<feature type="domain" description="SSD" evidence="8">
    <location>
        <begin position="590"/>
        <end position="718"/>
    </location>
</feature>
<sequence length="745" mass="81693">MNNFTEWLGKAIAGMRTRWLTVVIWVALVAVVSMVWPQVNKEETGSNNLLPGDAMSEEAARLADEQFPDNSGVPLLVVWYRDGGLTEEDFLSVQSLFGKLEENPLENQKMIPGFGEMPVPVLQEAASEDEMALTTPIFFSEEAVTDELQAAMVSLQQRINEISEEQVFEKDLESEGLHVRFTGPAGIQTDTTALFSQADVTLLIATVLLVLVLLIVLYRSPILAVVPLIGVGFAYGLVSPLLGFFASQGWIVVDAQAVSIMTVLLFGAGTDYCLFLVSRYRDELQLEANKYKALQLAIANSGGAIMMSALTTAIGLLTLSLAQYASYDRFAVPFSLAIVIMCIAVLTLLPAILAIFGRTAFFPFIPRTEKMAKELTEKKGKPVRQPKTRSKFSKAAGRLVTEKPWAIIIVCLLFLGGLAAFVPKIDYTYGVLDSFPDDMPSREGFAVIAEHYPPGEIAPVDMIVETDSGIDEMQSAIAGMDNVARVSDPRFGENNEDFVHYSVTLSIDPYSSEAVAMVPDLKDRAEDVLEQEGMENADDHVWIGGETAILFDTEQITSRDQNIIIPVILVIIAILLLVYLRSIVAMTYLLLTVVLSFFSALGLGWLFIHYGMDEPAMQGLIPLYAFVFLVALGGDYNIFMISSIWRNRKRMPLKQAIAEGVGETSSVITSAGLILAGTFSVLAVMPMQVLVQFGVVTAIGVLLDTFIVRPLLVPAITTVLGKYAFWPGALWKKTDAQLQKKRSSW</sequence>
<dbReference type="SUPFAM" id="SSF82866">
    <property type="entry name" value="Multidrug efflux transporter AcrB transmembrane domain"/>
    <property type="match status" value="2"/>
</dbReference>
<evidence type="ECO:0000313" key="9">
    <source>
        <dbReference type="EMBL" id="QTM98764.1"/>
    </source>
</evidence>
<feature type="transmembrane region" description="Helical" evidence="7">
    <location>
        <begin position="563"/>
        <end position="580"/>
    </location>
</feature>
<comment type="similarity">
    <text evidence="2">Belongs to the resistance-nodulation-cell division (RND) (TC 2.A.6) family. MmpL subfamily.</text>
</comment>
<dbReference type="InterPro" id="IPR000731">
    <property type="entry name" value="SSD"/>
</dbReference>
<dbReference type="InterPro" id="IPR001036">
    <property type="entry name" value="Acrflvin-R"/>
</dbReference>
<keyword evidence="6 7" id="KW-0472">Membrane</keyword>
<protein>
    <submittedName>
        <fullName evidence="9">MMPL family transporter</fullName>
    </submittedName>
</protein>
<feature type="transmembrane region" description="Helical" evidence="7">
    <location>
        <begin position="404"/>
        <end position="422"/>
    </location>
</feature>
<comment type="subcellular location">
    <subcellularLocation>
        <location evidence="1">Cell membrane</location>
        <topology evidence="1">Multi-pass membrane protein</topology>
    </subcellularLocation>
</comment>
<evidence type="ECO:0000256" key="1">
    <source>
        <dbReference type="ARBA" id="ARBA00004651"/>
    </source>
</evidence>
<keyword evidence="5 7" id="KW-1133">Transmembrane helix</keyword>
<dbReference type="Proteomes" id="UP000665043">
    <property type="component" value="Chromosome"/>
</dbReference>
<dbReference type="InterPro" id="IPR050545">
    <property type="entry name" value="Mycobact_MmpL"/>
</dbReference>
<reference evidence="9 10" key="1">
    <citation type="submission" date="2019-12" db="EMBL/GenBank/DDBJ databases">
        <title>The whole genome sequencing of a strain isolated from a Mars analog, Dalangtan Playa.</title>
        <authorList>
            <person name="Huang T."/>
        </authorList>
    </citation>
    <scope>NUCLEOTIDE SEQUENCE [LARGE SCALE GENOMIC DNA]</scope>
    <source>
        <strain evidence="9 10">DP4-553-S</strain>
    </source>
</reference>
<evidence type="ECO:0000256" key="6">
    <source>
        <dbReference type="ARBA" id="ARBA00023136"/>
    </source>
</evidence>
<feature type="transmembrane region" description="Helical" evidence="7">
    <location>
        <begin position="334"/>
        <end position="357"/>
    </location>
</feature>
<feature type="transmembrane region" description="Helical" evidence="7">
    <location>
        <begin position="257"/>
        <end position="277"/>
    </location>
</feature>
<dbReference type="Gene3D" id="1.20.1640.10">
    <property type="entry name" value="Multidrug efflux transporter AcrB transmembrane domain"/>
    <property type="match status" value="2"/>
</dbReference>
<feature type="transmembrane region" description="Helical" evidence="7">
    <location>
        <begin position="225"/>
        <end position="245"/>
    </location>
</feature>
<feature type="transmembrane region" description="Helical" evidence="7">
    <location>
        <begin position="666"/>
        <end position="685"/>
    </location>
</feature>
<evidence type="ECO:0000259" key="8">
    <source>
        <dbReference type="PROSITE" id="PS50156"/>
    </source>
</evidence>
<evidence type="ECO:0000256" key="4">
    <source>
        <dbReference type="ARBA" id="ARBA00022692"/>
    </source>
</evidence>
<keyword evidence="3" id="KW-1003">Cell membrane</keyword>
<evidence type="ECO:0000256" key="3">
    <source>
        <dbReference type="ARBA" id="ARBA00022475"/>
    </source>
</evidence>
<gene>
    <name evidence="9" type="ORF">ERJ70_05315</name>
</gene>
<evidence type="ECO:0000256" key="5">
    <source>
        <dbReference type="ARBA" id="ARBA00022989"/>
    </source>
</evidence>
<feature type="transmembrane region" description="Helical" evidence="7">
    <location>
        <begin position="200"/>
        <end position="218"/>
    </location>
</feature>
<proteinExistence type="inferred from homology"/>
<feature type="transmembrane region" description="Helical" evidence="7">
    <location>
        <begin position="298"/>
        <end position="322"/>
    </location>
</feature>